<dbReference type="Gramene" id="CDY61886">
    <property type="protein sequence ID" value="CDY61886"/>
    <property type="gene ID" value="GSBRNA2T00034541001"/>
</dbReference>
<dbReference type="Pfam" id="PF05291">
    <property type="entry name" value="Bystin"/>
    <property type="match status" value="1"/>
</dbReference>
<evidence type="ECO:0000313" key="3">
    <source>
        <dbReference type="EMBL" id="CDY61886.1"/>
    </source>
</evidence>
<comment type="similarity">
    <text evidence="1">Belongs to the bystin family.</text>
</comment>
<protein>
    <submittedName>
        <fullName evidence="3">BnaCnng38670D protein</fullName>
    </submittedName>
</protein>
<dbReference type="PANTHER" id="PTHR12821:SF0">
    <property type="entry name" value="BYSTIN"/>
    <property type="match status" value="1"/>
</dbReference>
<dbReference type="EMBL" id="LK034056">
    <property type="protein sequence ID" value="CDY61886.1"/>
    <property type="molecule type" value="Genomic_DNA"/>
</dbReference>
<dbReference type="AlphaFoldDB" id="A0A078J8W1"/>
<accession>A0A078J8W1</accession>
<dbReference type="OMA" id="VQRYSHE"/>
<gene>
    <name evidence="3" type="primary">BnaCnng38670D</name>
    <name evidence="3" type="ORF">GSBRNA2T00034541001</name>
</gene>
<dbReference type="PaxDb" id="3708-A0A078J8W1"/>
<organism evidence="3 4">
    <name type="scientific">Brassica napus</name>
    <name type="common">Rape</name>
    <dbReference type="NCBI Taxonomy" id="3708"/>
    <lineage>
        <taxon>Eukaryota</taxon>
        <taxon>Viridiplantae</taxon>
        <taxon>Streptophyta</taxon>
        <taxon>Embryophyta</taxon>
        <taxon>Tracheophyta</taxon>
        <taxon>Spermatophyta</taxon>
        <taxon>Magnoliopsida</taxon>
        <taxon>eudicotyledons</taxon>
        <taxon>Gunneridae</taxon>
        <taxon>Pentapetalae</taxon>
        <taxon>rosids</taxon>
        <taxon>malvids</taxon>
        <taxon>Brassicales</taxon>
        <taxon>Brassicaceae</taxon>
        <taxon>Brassiceae</taxon>
        <taxon>Brassica</taxon>
    </lineage>
</organism>
<evidence type="ECO:0000313" key="4">
    <source>
        <dbReference type="Proteomes" id="UP000028999"/>
    </source>
</evidence>
<keyword evidence="2" id="KW-0732">Signal</keyword>
<evidence type="ECO:0000256" key="2">
    <source>
        <dbReference type="SAM" id="SignalP"/>
    </source>
</evidence>
<sequence length="105" mass="12372">MYFLCMNCSAALVCLAEMEFLSTRSYFMKTISEKKYALPHLAIDAVAAHFLRFRRETKVMPVIWYQTLLAFVQRYSHELRKEDKKSLPSLLEKQNHELITPDIVL</sequence>
<keyword evidence="4" id="KW-1185">Reference proteome</keyword>
<dbReference type="PANTHER" id="PTHR12821">
    <property type="entry name" value="BYSTIN"/>
    <property type="match status" value="1"/>
</dbReference>
<proteinExistence type="inferred from homology"/>
<dbReference type="InterPro" id="IPR007955">
    <property type="entry name" value="Bystin"/>
</dbReference>
<name>A0A078J8W1_BRANA</name>
<feature type="chain" id="PRO_5001739001" evidence="2">
    <location>
        <begin position="17"/>
        <end position="105"/>
    </location>
</feature>
<reference evidence="3 4" key="1">
    <citation type="journal article" date="2014" name="Science">
        <title>Plant genetics. Early allopolyploid evolution in the post-Neolithic Brassica napus oilseed genome.</title>
        <authorList>
            <person name="Chalhoub B."/>
            <person name="Denoeud F."/>
            <person name="Liu S."/>
            <person name="Parkin I.A."/>
            <person name="Tang H."/>
            <person name="Wang X."/>
            <person name="Chiquet J."/>
            <person name="Belcram H."/>
            <person name="Tong C."/>
            <person name="Samans B."/>
            <person name="Correa M."/>
            <person name="Da Silva C."/>
            <person name="Just J."/>
            <person name="Falentin C."/>
            <person name="Koh C.S."/>
            <person name="Le Clainche I."/>
            <person name="Bernard M."/>
            <person name="Bento P."/>
            <person name="Noel B."/>
            <person name="Labadie K."/>
            <person name="Alberti A."/>
            <person name="Charles M."/>
            <person name="Arnaud D."/>
            <person name="Guo H."/>
            <person name="Daviaud C."/>
            <person name="Alamery S."/>
            <person name="Jabbari K."/>
            <person name="Zhao M."/>
            <person name="Edger P.P."/>
            <person name="Chelaifa H."/>
            <person name="Tack D."/>
            <person name="Lassalle G."/>
            <person name="Mestiri I."/>
            <person name="Schnel N."/>
            <person name="Le Paslier M.C."/>
            <person name="Fan G."/>
            <person name="Renault V."/>
            <person name="Bayer P.E."/>
            <person name="Golicz A.A."/>
            <person name="Manoli S."/>
            <person name="Lee T.H."/>
            <person name="Thi V.H."/>
            <person name="Chalabi S."/>
            <person name="Hu Q."/>
            <person name="Fan C."/>
            <person name="Tollenaere R."/>
            <person name="Lu Y."/>
            <person name="Battail C."/>
            <person name="Shen J."/>
            <person name="Sidebottom C.H."/>
            <person name="Wang X."/>
            <person name="Canaguier A."/>
            <person name="Chauveau A."/>
            <person name="Berard A."/>
            <person name="Deniot G."/>
            <person name="Guan M."/>
            <person name="Liu Z."/>
            <person name="Sun F."/>
            <person name="Lim Y.P."/>
            <person name="Lyons E."/>
            <person name="Town C.D."/>
            <person name="Bancroft I."/>
            <person name="Wang X."/>
            <person name="Meng J."/>
            <person name="Ma J."/>
            <person name="Pires J.C."/>
            <person name="King G.J."/>
            <person name="Brunel D."/>
            <person name="Delourme R."/>
            <person name="Renard M."/>
            <person name="Aury J.M."/>
            <person name="Adams K.L."/>
            <person name="Batley J."/>
            <person name="Snowdon R.J."/>
            <person name="Tost J."/>
            <person name="Edwards D."/>
            <person name="Zhou Y."/>
            <person name="Hua W."/>
            <person name="Sharpe A.G."/>
            <person name="Paterson A.H."/>
            <person name="Guan C."/>
            <person name="Wincker P."/>
        </authorList>
    </citation>
    <scope>NUCLEOTIDE SEQUENCE [LARGE SCALE GENOMIC DNA]</scope>
    <source>
        <strain evidence="4">cv. Darmor-bzh</strain>
    </source>
</reference>
<dbReference type="Proteomes" id="UP000028999">
    <property type="component" value="Unassembled WGS sequence"/>
</dbReference>
<dbReference type="STRING" id="3708.A0A078J8W1"/>
<feature type="signal peptide" evidence="2">
    <location>
        <begin position="1"/>
        <end position="16"/>
    </location>
</feature>
<evidence type="ECO:0000256" key="1">
    <source>
        <dbReference type="ARBA" id="ARBA00007114"/>
    </source>
</evidence>